<comment type="caution">
    <text evidence="1">The sequence shown here is derived from an EMBL/GenBank/DDBJ whole genome shotgun (WGS) entry which is preliminary data.</text>
</comment>
<organism evidence="1 2">
    <name type="scientific">Sphaerodactylus townsendi</name>
    <dbReference type="NCBI Taxonomy" id="933632"/>
    <lineage>
        <taxon>Eukaryota</taxon>
        <taxon>Metazoa</taxon>
        <taxon>Chordata</taxon>
        <taxon>Craniata</taxon>
        <taxon>Vertebrata</taxon>
        <taxon>Euteleostomi</taxon>
        <taxon>Lepidosauria</taxon>
        <taxon>Squamata</taxon>
        <taxon>Bifurcata</taxon>
        <taxon>Gekkota</taxon>
        <taxon>Sphaerodactylidae</taxon>
        <taxon>Sphaerodactylus</taxon>
    </lineage>
</organism>
<dbReference type="EMBL" id="CM037616">
    <property type="protein sequence ID" value="KAH7991783.1"/>
    <property type="molecule type" value="Genomic_DNA"/>
</dbReference>
<keyword evidence="2" id="KW-1185">Reference proteome</keyword>
<protein>
    <submittedName>
        <fullName evidence="1">Uncharacterized protein</fullName>
    </submittedName>
</protein>
<proteinExistence type="predicted"/>
<reference evidence="1" key="1">
    <citation type="submission" date="2021-08" db="EMBL/GenBank/DDBJ databases">
        <title>The first chromosome-level gecko genome reveals the dynamic sex chromosomes of Neotropical dwarf geckos (Sphaerodactylidae: Sphaerodactylus).</title>
        <authorList>
            <person name="Pinto B.J."/>
            <person name="Keating S.E."/>
            <person name="Gamble T."/>
        </authorList>
    </citation>
    <scope>NUCLEOTIDE SEQUENCE</scope>
    <source>
        <strain evidence="1">TG3544</strain>
    </source>
</reference>
<accession>A0ACB8EH34</accession>
<evidence type="ECO:0000313" key="1">
    <source>
        <dbReference type="EMBL" id="KAH7991783.1"/>
    </source>
</evidence>
<sequence length="121" mass="13199">MIDPTLLHYSFAFCASHVHGNSQKMEEILGGLLPVANIPPATEVEPKKDSKKESKKRKDSKTQPPPEPKRSPFCGNQQETAGGRNLLFQHHAGAMKALPPLPGSDIMAVNLPKLYGVALEF</sequence>
<gene>
    <name evidence="1" type="ORF">K3G42_011555</name>
</gene>
<name>A0ACB8EH34_9SAUR</name>
<dbReference type="Proteomes" id="UP000827872">
    <property type="component" value="Linkage Group LG03"/>
</dbReference>
<evidence type="ECO:0000313" key="2">
    <source>
        <dbReference type="Proteomes" id="UP000827872"/>
    </source>
</evidence>